<keyword evidence="4 7" id="KW-0812">Transmembrane</keyword>
<keyword evidence="2 7" id="KW-0813">Transport</keyword>
<feature type="transmembrane region" description="Helical" evidence="7">
    <location>
        <begin position="58"/>
        <end position="80"/>
    </location>
</feature>
<dbReference type="Pfam" id="PF00528">
    <property type="entry name" value="BPD_transp_1"/>
    <property type="match status" value="1"/>
</dbReference>
<dbReference type="CDD" id="cd06261">
    <property type="entry name" value="TM_PBP2"/>
    <property type="match status" value="1"/>
</dbReference>
<accession>A0ABU9ATR7</accession>
<evidence type="ECO:0000256" key="6">
    <source>
        <dbReference type="ARBA" id="ARBA00023136"/>
    </source>
</evidence>
<comment type="similarity">
    <text evidence="7">Belongs to the binding-protein-dependent transport system permease family.</text>
</comment>
<proteinExistence type="inferred from homology"/>
<evidence type="ECO:0000256" key="7">
    <source>
        <dbReference type="RuleBase" id="RU363032"/>
    </source>
</evidence>
<evidence type="ECO:0000313" key="10">
    <source>
        <dbReference type="Proteomes" id="UP001371305"/>
    </source>
</evidence>
<dbReference type="Gene3D" id="1.10.3720.10">
    <property type="entry name" value="MetI-like"/>
    <property type="match status" value="1"/>
</dbReference>
<dbReference type="RefSeq" id="WP_341404752.1">
    <property type="nucleotide sequence ID" value="NZ_JBBUKT010000004.1"/>
</dbReference>
<sequence>MAESSSSVAPASAESITVAPALHKGWLAKIGFPLAVAIAYGIHAAISKEEPALETRNYSTFLAILGGLGLFAGVLQFFLTGFRRWMQDMWPILSAAVLVFATIEFVTTGVRLLPLPYFPSPPKVLQSAINDRVLIWESTYHSLFLLLRGYLLGGLLGVITGVCIGWFKTARYWGMPVMKIVGPIPATAWIPLALILSPSATLSAICLIAIAVWFPVTMLTASGIANTRSSYLDVAKTLGAGPSYLIFRVAIPAAMPNIFLGLFMGLGAAFLTLVVAETVGVKSGLGWYLGWSREWAEYGKVFAALGIMAIFFSTIMTGLFALRDRVLVWQKGTLKW</sequence>
<keyword evidence="10" id="KW-1185">Reference proteome</keyword>
<dbReference type="InterPro" id="IPR000515">
    <property type="entry name" value="MetI-like"/>
</dbReference>
<evidence type="ECO:0000259" key="8">
    <source>
        <dbReference type="PROSITE" id="PS50928"/>
    </source>
</evidence>
<feature type="transmembrane region" description="Helical" evidence="7">
    <location>
        <begin position="188"/>
        <end position="214"/>
    </location>
</feature>
<evidence type="ECO:0000256" key="3">
    <source>
        <dbReference type="ARBA" id="ARBA00022475"/>
    </source>
</evidence>
<evidence type="ECO:0000256" key="4">
    <source>
        <dbReference type="ARBA" id="ARBA00022692"/>
    </source>
</evidence>
<protein>
    <submittedName>
        <fullName evidence="9">ABC transporter permease subunit</fullName>
    </submittedName>
</protein>
<comment type="subcellular location">
    <subcellularLocation>
        <location evidence="1 7">Cell membrane</location>
        <topology evidence="1 7">Multi-pass membrane protein</topology>
    </subcellularLocation>
</comment>
<keyword evidence="5 7" id="KW-1133">Transmembrane helix</keyword>
<feature type="transmembrane region" description="Helical" evidence="7">
    <location>
        <begin position="92"/>
        <end position="113"/>
    </location>
</feature>
<dbReference type="EMBL" id="JBBUKT010000004">
    <property type="protein sequence ID" value="MEK7951149.1"/>
    <property type="molecule type" value="Genomic_DNA"/>
</dbReference>
<evidence type="ECO:0000256" key="1">
    <source>
        <dbReference type="ARBA" id="ARBA00004651"/>
    </source>
</evidence>
<gene>
    <name evidence="9" type="ORF">WKV53_11600</name>
</gene>
<dbReference type="InterPro" id="IPR035906">
    <property type="entry name" value="MetI-like_sf"/>
</dbReference>
<feature type="transmembrane region" description="Helical" evidence="7">
    <location>
        <begin position="301"/>
        <end position="322"/>
    </location>
</feature>
<feature type="transmembrane region" description="Helical" evidence="7">
    <location>
        <begin position="143"/>
        <end position="167"/>
    </location>
</feature>
<reference evidence="9 10" key="1">
    <citation type="submission" date="2024-04" db="EMBL/GenBank/DDBJ databases">
        <title>Luteolibacter sp. isolated from soil.</title>
        <authorList>
            <person name="An J."/>
        </authorList>
    </citation>
    <scope>NUCLEOTIDE SEQUENCE [LARGE SCALE GENOMIC DNA]</scope>
    <source>
        <strain evidence="9 10">Y139</strain>
    </source>
</reference>
<comment type="caution">
    <text evidence="9">The sequence shown here is derived from an EMBL/GenBank/DDBJ whole genome shotgun (WGS) entry which is preliminary data.</text>
</comment>
<evidence type="ECO:0000256" key="5">
    <source>
        <dbReference type="ARBA" id="ARBA00022989"/>
    </source>
</evidence>
<feature type="domain" description="ABC transmembrane type-1" evidence="8">
    <location>
        <begin position="139"/>
        <end position="320"/>
    </location>
</feature>
<evidence type="ECO:0000256" key="2">
    <source>
        <dbReference type="ARBA" id="ARBA00022448"/>
    </source>
</evidence>
<dbReference type="PANTHER" id="PTHR30151">
    <property type="entry name" value="ALKANE SULFONATE ABC TRANSPORTER-RELATED, MEMBRANE SUBUNIT"/>
    <property type="match status" value="1"/>
</dbReference>
<dbReference type="PANTHER" id="PTHR30151:SF0">
    <property type="entry name" value="ABC TRANSPORTER PERMEASE PROTEIN MJ0413-RELATED"/>
    <property type="match status" value="1"/>
</dbReference>
<feature type="transmembrane region" description="Helical" evidence="7">
    <location>
        <begin position="258"/>
        <end position="281"/>
    </location>
</feature>
<evidence type="ECO:0000313" key="9">
    <source>
        <dbReference type="EMBL" id="MEK7951149.1"/>
    </source>
</evidence>
<name>A0ABU9ATR7_9BACT</name>
<organism evidence="9 10">
    <name type="scientific">Luteolibacter soli</name>
    <dbReference type="NCBI Taxonomy" id="3135280"/>
    <lineage>
        <taxon>Bacteria</taxon>
        <taxon>Pseudomonadati</taxon>
        <taxon>Verrucomicrobiota</taxon>
        <taxon>Verrucomicrobiia</taxon>
        <taxon>Verrucomicrobiales</taxon>
        <taxon>Verrucomicrobiaceae</taxon>
        <taxon>Luteolibacter</taxon>
    </lineage>
</organism>
<keyword evidence="6 7" id="KW-0472">Membrane</keyword>
<dbReference type="PROSITE" id="PS50928">
    <property type="entry name" value="ABC_TM1"/>
    <property type="match status" value="1"/>
</dbReference>
<dbReference type="SUPFAM" id="SSF161098">
    <property type="entry name" value="MetI-like"/>
    <property type="match status" value="1"/>
</dbReference>
<keyword evidence="3" id="KW-1003">Cell membrane</keyword>
<dbReference type="Proteomes" id="UP001371305">
    <property type="component" value="Unassembled WGS sequence"/>
</dbReference>
<feature type="transmembrane region" description="Helical" evidence="7">
    <location>
        <begin position="26"/>
        <end position="46"/>
    </location>
</feature>